<dbReference type="EMBL" id="LUUG01000117">
    <property type="protein sequence ID" value="OAH97630.1"/>
    <property type="molecule type" value="Genomic_DNA"/>
</dbReference>
<comment type="caution">
    <text evidence="1">The sequence shown here is derived from an EMBL/GenBank/DDBJ whole genome shotgun (WGS) entry which is preliminary data.</text>
</comment>
<dbReference type="Proteomes" id="UP000078090">
    <property type="component" value="Unassembled WGS sequence"/>
</dbReference>
<evidence type="ECO:0000313" key="3">
    <source>
        <dbReference type="Proteomes" id="UP000077763"/>
    </source>
</evidence>
<dbReference type="EMBL" id="LUUH01000082">
    <property type="protein sequence ID" value="OAH99490.1"/>
    <property type="molecule type" value="Genomic_DNA"/>
</dbReference>
<proteinExistence type="predicted"/>
<dbReference type="AlphaFoldDB" id="A0A177LWA0"/>
<name>A0A177LWA0_METMH</name>
<evidence type="ECO:0000313" key="4">
    <source>
        <dbReference type="Proteomes" id="UP000078090"/>
    </source>
</evidence>
<dbReference type="OrthoDB" id="5572190at2"/>
<gene>
    <name evidence="1" type="ORF">A1332_04315</name>
    <name evidence="2" type="ORF">A1353_20520</name>
</gene>
<dbReference type="Proteomes" id="UP000077763">
    <property type="component" value="Unassembled WGS sequence"/>
</dbReference>
<dbReference type="RefSeq" id="WP_064010418.1">
    <property type="nucleotide sequence ID" value="NZ_LUUG01000117.1"/>
</dbReference>
<protein>
    <submittedName>
        <fullName evidence="1">Uncharacterized protein</fullName>
    </submittedName>
</protein>
<accession>A0A177LWA0</accession>
<sequence length="108" mass="11809">MNSEEILKTCVRELKRCGISFLLIIIGVFLATQNAPAATMPKHKQCMGSMETINALASRPLKPGTQALVQPVGNSLHRFHAKQTNSKCVGNLTENKAGKQYNRTLSVN</sequence>
<reference evidence="3 4" key="1">
    <citation type="submission" date="2016-03" db="EMBL/GenBank/DDBJ databases">
        <authorList>
            <person name="Ploux O."/>
        </authorList>
    </citation>
    <scope>NUCLEOTIDE SEQUENCE [LARGE SCALE GENOMIC DNA]</scope>
    <source>
        <strain evidence="1 4">R-45363</strain>
        <strain evidence="2 3">R-45371</strain>
    </source>
</reference>
<evidence type="ECO:0000313" key="1">
    <source>
        <dbReference type="EMBL" id="OAH97630.1"/>
    </source>
</evidence>
<organism evidence="1 4">
    <name type="scientific">Methylomonas methanica</name>
    <dbReference type="NCBI Taxonomy" id="421"/>
    <lineage>
        <taxon>Bacteria</taxon>
        <taxon>Pseudomonadati</taxon>
        <taxon>Pseudomonadota</taxon>
        <taxon>Gammaproteobacteria</taxon>
        <taxon>Methylococcales</taxon>
        <taxon>Methylococcaceae</taxon>
        <taxon>Methylomonas</taxon>
    </lineage>
</organism>
<evidence type="ECO:0000313" key="2">
    <source>
        <dbReference type="EMBL" id="OAH99490.1"/>
    </source>
</evidence>